<reference evidence="3 4" key="1">
    <citation type="submission" date="2017-08" db="EMBL/GenBank/DDBJ databases">
        <title>Draft Genome Sequence of Hafnia alvei CITHA-6 Isolated from Raw Bovine Milk.</title>
        <authorList>
            <person name="Culligan E.P."/>
            <person name="Mcsweeney A."/>
            <person name="O'Doherty C."/>
            <person name="Gleeson E."/>
            <person name="O'Riordan D."/>
            <person name="Sleator R.D."/>
        </authorList>
    </citation>
    <scope>NUCLEOTIDE SEQUENCE [LARGE SCALE GENOMIC DNA]</scope>
    <source>
        <strain evidence="3 4">CITHA-6</strain>
    </source>
</reference>
<dbReference type="GO" id="GO:0006355">
    <property type="term" value="P:regulation of DNA-templated transcription"/>
    <property type="evidence" value="ECO:0007669"/>
    <property type="project" value="InterPro"/>
</dbReference>
<dbReference type="SUPFAM" id="SSF63520">
    <property type="entry name" value="PTS-regulatory domain, PRD"/>
    <property type="match status" value="1"/>
</dbReference>
<sequence>MNMSLDTPLVPELSAQQRHCNLVLLLFTPTTPLHLTTIGRINRVLPAQAEQDIHSIGQEIMRFHALRVVYHPKQGYRLQGSAYDQRLCMLHWLRRAQRLLPNSIETIFIPRINEKSPAPPSAHFLQQIDDILEQAESTLHRTFGEQPRELIQYFLRYCRYQRQTLSLPSFPQHLKYWLHEKEEYRIAERLCQATHGSLPMGIHELESEFTTLFLTLIKTYRYLPEMHSEDRHLMDETELAIQQIEKLTQITFNHREQLCTQLFAHMGPAIERCLFGIKIGNPLLEEIETRYPGLMSMTQKAVQRIEQNYQIHFPPEELCLIAVSFGAWLIQEGVLAER</sequence>
<dbReference type="OrthoDB" id="6415323at2"/>
<dbReference type="Proteomes" id="UP000218796">
    <property type="component" value="Unassembled WGS sequence"/>
</dbReference>
<evidence type="ECO:0000259" key="2">
    <source>
        <dbReference type="PROSITE" id="PS51372"/>
    </source>
</evidence>
<accession>A0A2A2M788</accession>
<evidence type="ECO:0000313" key="3">
    <source>
        <dbReference type="EMBL" id="PAV94375.1"/>
    </source>
</evidence>
<feature type="domain" description="PRD" evidence="2">
    <location>
        <begin position="228"/>
        <end position="335"/>
    </location>
</feature>
<evidence type="ECO:0000313" key="4">
    <source>
        <dbReference type="Proteomes" id="UP000218796"/>
    </source>
</evidence>
<comment type="caution">
    <text evidence="3">The sequence shown here is derived from an EMBL/GenBank/DDBJ whole genome shotgun (WGS) entry which is preliminary data.</text>
</comment>
<name>A0A2A2M788_9GAMM</name>
<dbReference type="InterPro" id="IPR011608">
    <property type="entry name" value="PRD"/>
</dbReference>
<dbReference type="InterPro" id="IPR036634">
    <property type="entry name" value="PRD_sf"/>
</dbReference>
<dbReference type="PANTHER" id="PTHR30185">
    <property type="entry name" value="CRYPTIC BETA-GLUCOSIDE BGL OPERON ANTITERMINATOR"/>
    <property type="match status" value="1"/>
</dbReference>
<protein>
    <submittedName>
        <fullName evidence="3">PRD domain-containing protein</fullName>
    </submittedName>
</protein>
<gene>
    <name evidence="3" type="ORF">CJD50_21255</name>
</gene>
<keyword evidence="4" id="KW-1185">Reference proteome</keyword>
<dbReference type="PROSITE" id="PS51372">
    <property type="entry name" value="PRD_2"/>
    <property type="match status" value="1"/>
</dbReference>
<evidence type="ECO:0000256" key="1">
    <source>
        <dbReference type="ARBA" id="ARBA00022737"/>
    </source>
</evidence>
<organism evidence="3 4">
    <name type="scientific">Hafnia paralvei</name>
    <dbReference type="NCBI Taxonomy" id="546367"/>
    <lineage>
        <taxon>Bacteria</taxon>
        <taxon>Pseudomonadati</taxon>
        <taxon>Pseudomonadota</taxon>
        <taxon>Gammaproteobacteria</taxon>
        <taxon>Enterobacterales</taxon>
        <taxon>Hafniaceae</taxon>
        <taxon>Hafnia</taxon>
    </lineage>
</organism>
<dbReference type="PANTHER" id="PTHR30185:SF14">
    <property type="entry name" value="STATIONARY PHASE-INDUCIBLE PROTEIN CSIE-RELATED"/>
    <property type="match status" value="1"/>
</dbReference>
<dbReference type="Gene3D" id="1.10.1790.10">
    <property type="entry name" value="PRD domain"/>
    <property type="match status" value="1"/>
</dbReference>
<dbReference type="AlphaFoldDB" id="A0A2A2M788"/>
<keyword evidence="1" id="KW-0677">Repeat</keyword>
<dbReference type="EMBL" id="NQMS01000014">
    <property type="protein sequence ID" value="PAV94375.1"/>
    <property type="molecule type" value="Genomic_DNA"/>
</dbReference>
<proteinExistence type="predicted"/>
<dbReference type="InterPro" id="IPR050661">
    <property type="entry name" value="BglG_antiterminators"/>
</dbReference>
<dbReference type="Pfam" id="PF00874">
    <property type="entry name" value="PRD"/>
    <property type="match status" value="1"/>
</dbReference>